<gene>
    <name evidence="6" type="ORF">HIM_09501</name>
</gene>
<dbReference type="PANTHER" id="PTHR46481:SF10">
    <property type="entry name" value="ZINC FINGER BED DOMAIN-CONTAINING PROTEIN 39"/>
    <property type="match status" value="1"/>
</dbReference>
<evidence type="ECO:0000256" key="2">
    <source>
        <dbReference type="ARBA" id="ARBA00022723"/>
    </source>
</evidence>
<dbReference type="InterPro" id="IPR052035">
    <property type="entry name" value="ZnF_BED_domain_contain"/>
</dbReference>
<dbReference type="PANTHER" id="PTHR46481">
    <property type="entry name" value="ZINC FINGER BED DOMAIN-CONTAINING PROTEIN 4"/>
    <property type="match status" value="1"/>
</dbReference>
<dbReference type="InterPro" id="IPR012337">
    <property type="entry name" value="RNaseH-like_sf"/>
</dbReference>
<keyword evidence="2" id="KW-0479">Metal-binding</keyword>
<evidence type="ECO:0000313" key="6">
    <source>
        <dbReference type="EMBL" id="KJZ71082.1"/>
    </source>
</evidence>
<organism evidence="6 7">
    <name type="scientific">Hirsutella minnesotensis 3608</name>
    <dbReference type="NCBI Taxonomy" id="1043627"/>
    <lineage>
        <taxon>Eukaryota</taxon>
        <taxon>Fungi</taxon>
        <taxon>Dikarya</taxon>
        <taxon>Ascomycota</taxon>
        <taxon>Pezizomycotina</taxon>
        <taxon>Sordariomycetes</taxon>
        <taxon>Hypocreomycetidae</taxon>
        <taxon>Hypocreales</taxon>
        <taxon>Ophiocordycipitaceae</taxon>
        <taxon>Hirsutella</taxon>
    </lineage>
</organism>
<keyword evidence="3" id="KW-0863">Zinc-finger</keyword>
<dbReference type="Proteomes" id="UP000054481">
    <property type="component" value="Unassembled WGS sequence"/>
</dbReference>
<dbReference type="GO" id="GO:0008270">
    <property type="term" value="F:zinc ion binding"/>
    <property type="evidence" value="ECO:0007669"/>
    <property type="project" value="UniProtKB-KW"/>
</dbReference>
<proteinExistence type="predicted"/>
<keyword evidence="5" id="KW-0539">Nucleus</keyword>
<dbReference type="AlphaFoldDB" id="A0A0F7ZXP5"/>
<protein>
    <recommendedName>
        <fullName evidence="8">DUF659 domain-containing protein</fullName>
    </recommendedName>
</protein>
<dbReference type="SUPFAM" id="SSF53098">
    <property type="entry name" value="Ribonuclease H-like"/>
    <property type="match status" value="1"/>
</dbReference>
<evidence type="ECO:0000256" key="5">
    <source>
        <dbReference type="ARBA" id="ARBA00023242"/>
    </source>
</evidence>
<evidence type="ECO:0000256" key="1">
    <source>
        <dbReference type="ARBA" id="ARBA00004123"/>
    </source>
</evidence>
<accession>A0A0F7ZXP5</accession>
<comment type="subcellular location">
    <subcellularLocation>
        <location evidence="1">Nucleus</location>
    </subcellularLocation>
</comment>
<keyword evidence="7" id="KW-1185">Reference proteome</keyword>
<name>A0A0F7ZXP5_9HYPO</name>
<dbReference type="EMBL" id="KQ030588">
    <property type="protein sequence ID" value="KJZ71082.1"/>
    <property type="molecule type" value="Genomic_DNA"/>
</dbReference>
<sequence length="413" mass="47953">MLNLNASDPKEQGIANALIQRFDKDHFRRLLLEWVVDANVSFRQPEHCRLRHIFEYLNPSVAVTNAHISHDTVRKRIVDLYIRYKMCVIDNLKSTPGQIHIAFDGWRSRNRHALYGLICFYIDKDGVPSKLVLGMPELKISHSGENIAAQILEILESYEILDKVGYITLDNAGSMDTAAEEIAEALGFDPKKRRVRCFGHVLNLVVKALLFGHKADAFEAKINGEPILDAAQHEIWRKKGPVGKLHNLVHWIHRSDRLTYRLRALQEEFFSQSDNPKIRAKKPMDVVLDNLTRWLSTLYMMRRGLELRPFLEDLIEKVTLEFRKECRNGARRAKEMPLCIREESLLSDKDWKVIELMDRVLVDFEEALRMLEGDAQSRVRKGGRIEAYGNMWDVASTYEFLMDRLDVRRTITT</sequence>
<keyword evidence="4" id="KW-0862">Zinc</keyword>
<dbReference type="OrthoDB" id="5141571at2759"/>
<evidence type="ECO:0008006" key="8">
    <source>
        <dbReference type="Google" id="ProtNLM"/>
    </source>
</evidence>
<evidence type="ECO:0000256" key="4">
    <source>
        <dbReference type="ARBA" id="ARBA00022833"/>
    </source>
</evidence>
<evidence type="ECO:0000313" key="7">
    <source>
        <dbReference type="Proteomes" id="UP000054481"/>
    </source>
</evidence>
<dbReference type="GO" id="GO:0005634">
    <property type="term" value="C:nucleus"/>
    <property type="evidence" value="ECO:0007669"/>
    <property type="project" value="UniProtKB-SubCell"/>
</dbReference>
<evidence type="ECO:0000256" key="3">
    <source>
        <dbReference type="ARBA" id="ARBA00022771"/>
    </source>
</evidence>
<reference evidence="6 7" key="1">
    <citation type="journal article" date="2014" name="Genome Biol. Evol.">
        <title>Comparative genomics and transcriptomics analyses reveal divergent lifestyle features of nematode endoparasitic fungus Hirsutella minnesotensis.</title>
        <authorList>
            <person name="Lai Y."/>
            <person name="Liu K."/>
            <person name="Zhang X."/>
            <person name="Zhang X."/>
            <person name="Li K."/>
            <person name="Wang N."/>
            <person name="Shu C."/>
            <person name="Wu Y."/>
            <person name="Wang C."/>
            <person name="Bushley K.E."/>
            <person name="Xiang M."/>
            <person name="Liu X."/>
        </authorList>
    </citation>
    <scope>NUCLEOTIDE SEQUENCE [LARGE SCALE GENOMIC DNA]</scope>
    <source>
        <strain evidence="6 7">3608</strain>
    </source>
</reference>